<dbReference type="PROSITE" id="PS51567">
    <property type="entry name" value="SAM_MT43_SUVAR420_1"/>
    <property type="match status" value="1"/>
</dbReference>
<organism evidence="17 18">
    <name type="scientific">Apiospora arundinis</name>
    <dbReference type="NCBI Taxonomy" id="335852"/>
    <lineage>
        <taxon>Eukaryota</taxon>
        <taxon>Fungi</taxon>
        <taxon>Dikarya</taxon>
        <taxon>Ascomycota</taxon>
        <taxon>Pezizomycotina</taxon>
        <taxon>Sordariomycetes</taxon>
        <taxon>Xylariomycetidae</taxon>
        <taxon>Amphisphaeriales</taxon>
        <taxon>Apiosporaceae</taxon>
        <taxon>Apiospora</taxon>
    </lineage>
</organism>
<keyword evidence="7" id="KW-0489">Methyltransferase</keyword>
<dbReference type="EC" id="2.1.1.372" evidence="12"/>
<evidence type="ECO:0000256" key="13">
    <source>
        <dbReference type="ARBA" id="ARBA00030653"/>
    </source>
</evidence>
<evidence type="ECO:0000256" key="11">
    <source>
        <dbReference type="ARBA" id="ARBA00023242"/>
    </source>
</evidence>
<evidence type="ECO:0000256" key="8">
    <source>
        <dbReference type="ARBA" id="ARBA00022679"/>
    </source>
</evidence>
<comment type="function">
    <text evidence="1">Histone methyltransferase that trimethylates 'Lys-20' of histone H4 to form H4K20me3.</text>
</comment>
<comment type="caution">
    <text evidence="17">The sequence shown here is derived from an EMBL/GenBank/DDBJ whole genome shotgun (WGS) entry which is preliminary data.</text>
</comment>
<feature type="compositionally biased region" description="Low complexity" evidence="15">
    <location>
        <begin position="504"/>
        <end position="515"/>
    </location>
</feature>
<dbReference type="Gene3D" id="1.10.10.1700">
    <property type="entry name" value="Histone-lysine N-methyltransferase"/>
    <property type="match status" value="1"/>
</dbReference>
<feature type="compositionally biased region" description="Low complexity" evidence="15">
    <location>
        <begin position="543"/>
        <end position="559"/>
    </location>
</feature>
<evidence type="ECO:0000256" key="6">
    <source>
        <dbReference type="ARBA" id="ARBA00022454"/>
    </source>
</evidence>
<evidence type="ECO:0000256" key="4">
    <source>
        <dbReference type="ARBA" id="ARBA00014232"/>
    </source>
</evidence>
<gene>
    <name evidence="17" type="ORF">PGQ11_012412</name>
</gene>
<evidence type="ECO:0000256" key="7">
    <source>
        <dbReference type="ARBA" id="ARBA00022603"/>
    </source>
</evidence>
<evidence type="ECO:0000256" key="12">
    <source>
        <dbReference type="ARBA" id="ARBA00024057"/>
    </source>
</evidence>
<sequence>MAPSTATAKKQPITLKQVQEYDDILTDALVDHVYYWTTIPKNKASYHPSRGIKEEEISKIIQNHLIVEPQLDVAEAKLLATAGLRKFHNGLKTEKEKDAFRKHLRRYMQIYLPDSPFEVNTTNRYTIVTHEAAVTARRFIKKGQPVKYLSGIAIQISDEQLEDISSRKKDFSIVVSSRNKCASIFMGPARFANHDCDANAQLKIMSQSSIEIYATRDIEEGEEVTVTYGNDYFGDDNCECLCSSCETKLVNGWTQPGGTNSVPVQKSVEEEVESEGYTLRRRRRDGSSARSSRTPSVTPDIRPKVRKSGSRSLLRTNSGASMTDSPAPETLLRQKRKREYESLKTPPVTPAKKQKILDFEPVPVPASLSRRSSVAESIVSDHVSTANSESGSIETDVTVPDDLKGAKSTLQSPNLTPTRAAMPSLKLEDSDVSTMSNVAVSIESTGSTAPDAAQDTVYAAPAVGIVANSVPVSSSSPDDGETVDMIVIPPPLTPASKPAEQLLSTPPSASSAAKESPVKRGRGRPRGSGAKNKPAQDLPESLPASQPQEAPAEDQAQPEAISTEKMEITADAKNHRTPGDYTLTPRLLSLPDSAWIGCLVCGSKFVQQDAYYTRSSCPRCERHSRLYGYQWPKTEKEGKHDKEERILDHREIHRFLHAEEEAQIRGRKFPGSAKLQSELVKGSVTKNFRSLVTPNKKRTKAVADPFDSEYRDDGEVRRSGRKRLLSSKAVEV</sequence>
<dbReference type="EMBL" id="JAPCWZ010000007">
    <property type="protein sequence ID" value="KAK8856500.1"/>
    <property type="molecule type" value="Genomic_DNA"/>
</dbReference>
<dbReference type="InterPro" id="IPR001214">
    <property type="entry name" value="SET_dom"/>
</dbReference>
<feature type="region of interest" description="Disordered" evidence="15">
    <location>
        <begin position="253"/>
        <end position="349"/>
    </location>
</feature>
<keyword evidence="11" id="KW-0539">Nucleus</keyword>
<dbReference type="InterPro" id="IPR041938">
    <property type="entry name" value="Hist-Lys_N-MTase_N"/>
</dbReference>
<feature type="region of interest" description="Disordered" evidence="15">
    <location>
        <begin position="470"/>
        <end position="559"/>
    </location>
</feature>
<keyword evidence="10" id="KW-0156">Chromatin regulator</keyword>
<evidence type="ECO:0000256" key="3">
    <source>
        <dbReference type="ARBA" id="ARBA00004286"/>
    </source>
</evidence>
<keyword evidence="8" id="KW-0808">Transferase</keyword>
<evidence type="ECO:0000256" key="2">
    <source>
        <dbReference type="ARBA" id="ARBA00004123"/>
    </source>
</evidence>
<feature type="compositionally biased region" description="Polar residues" evidence="15">
    <location>
        <begin position="310"/>
        <end position="324"/>
    </location>
</feature>
<evidence type="ECO:0000313" key="17">
    <source>
        <dbReference type="EMBL" id="KAK8856500.1"/>
    </source>
</evidence>
<dbReference type="PROSITE" id="PS50280">
    <property type="entry name" value="SET"/>
    <property type="match status" value="1"/>
</dbReference>
<dbReference type="InterPro" id="IPR025783">
    <property type="entry name" value="Set9_fungi"/>
</dbReference>
<evidence type="ECO:0000256" key="14">
    <source>
        <dbReference type="ARBA" id="ARBA00048081"/>
    </source>
</evidence>
<keyword evidence="9" id="KW-0949">S-adenosyl-L-methionine</keyword>
<dbReference type="SUPFAM" id="SSF82199">
    <property type="entry name" value="SET domain"/>
    <property type="match status" value="1"/>
</dbReference>
<accession>A0ABR2I2E0</accession>
<proteinExistence type="predicted"/>
<reference evidence="17 18" key="1">
    <citation type="journal article" date="2024" name="IMA Fungus">
        <title>Apiospora arundinis, a panoply of carbohydrate-active enzymes and secondary metabolites.</title>
        <authorList>
            <person name="Sorensen T."/>
            <person name="Petersen C."/>
            <person name="Muurmann A.T."/>
            <person name="Christiansen J.V."/>
            <person name="Brundto M.L."/>
            <person name="Overgaard C.K."/>
            <person name="Boysen A.T."/>
            <person name="Wollenberg R.D."/>
            <person name="Larsen T.O."/>
            <person name="Sorensen J.L."/>
            <person name="Nielsen K.L."/>
            <person name="Sondergaard T.E."/>
        </authorList>
    </citation>
    <scope>NUCLEOTIDE SEQUENCE [LARGE SCALE GENOMIC DNA]</scope>
    <source>
        <strain evidence="17 18">AAU 773</strain>
    </source>
</reference>
<evidence type="ECO:0000313" key="18">
    <source>
        <dbReference type="Proteomes" id="UP001390339"/>
    </source>
</evidence>
<evidence type="ECO:0000256" key="15">
    <source>
        <dbReference type="SAM" id="MobiDB-lite"/>
    </source>
</evidence>
<comment type="catalytic activity">
    <reaction evidence="14">
        <text>L-lysyl(20)-[histone H4] + 3 S-adenosyl-L-methionine = N(6),N(6),N(6)-trimethyl-L-lysyl(20)-[histone H4] + 3 S-adenosyl-L-homocysteine + 3 H(+)</text>
        <dbReference type="Rhea" id="RHEA:64456"/>
        <dbReference type="Rhea" id="RHEA-COMP:15554"/>
        <dbReference type="Rhea" id="RHEA-COMP:15998"/>
        <dbReference type="ChEBI" id="CHEBI:15378"/>
        <dbReference type="ChEBI" id="CHEBI:29969"/>
        <dbReference type="ChEBI" id="CHEBI:57856"/>
        <dbReference type="ChEBI" id="CHEBI:59789"/>
        <dbReference type="ChEBI" id="CHEBI:61961"/>
        <dbReference type="EC" id="2.1.1.372"/>
    </reaction>
</comment>
<keyword evidence="6" id="KW-0158">Chromosome</keyword>
<dbReference type="CDD" id="cd10524">
    <property type="entry name" value="SET_Suv4-20-like"/>
    <property type="match status" value="1"/>
</dbReference>
<keyword evidence="18" id="KW-1185">Reference proteome</keyword>
<dbReference type="SMART" id="SM00317">
    <property type="entry name" value="SET"/>
    <property type="match status" value="1"/>
</dbReference>
<comment type="subcellular location">
    <subcellularLocation>
        <location evidence="3">Chromosome</location>
    </subcellularLocation>
    <subcellularLocation>
        <location evidence="2">Nucleus</location>
    </subcellularLocation>
</comment>
<evidence type="ECO:0000256" key="1">
    <source>
        <dbReference type="ARBA" id="ARBA00001984"/>
    </source>
</evidence>
<evidence type="ECO:0000256" key="9">
    <source>
        <dbReference type="ARBA" id="ARBA00022691"/>
    </source>
</evidence>
<dbReference type="PANTHER" id="PTHR12977">
    <property type="entry name" value="SUPPRESSOR OF VARIEGATION 4-20-RELATED"/>
    <property type="match status" value="1"/>
</dbReference>
<dbReference type="Gene3D" id="2.170.270.10">
    <property type="entry name" value="SET domain"/>
    <property type="match status" value="1"/>
</dbReference>
<dbReference type="InterPro" id="IPR046341">
    <property type="entry name" value="SET_dom_sf"/>
</dbReference>
<feature type="compositionally biased region" description="Polar residues" evidence="15">
    <location>
        <begin position="253"/>
        <end position="264"/>
    </location>
</feature>
<dbReference type="InterPro" id="IPR039977">
    <property type="entry name" value="Suv4-20/Set9"/>
</dbReference>
<dbReference type="Pfam" id="PF00856">
    <property type="entry name" value="SET"/>
    <property type="match status" value="1"/>
</dbReference>
<protein>
    <recommendedName>
        <fullName evidence="5">Histone-lysine N-methyltransferase SET9</fullName>
        <ecNumber evidence="12">2.1.1.372</ecNumber>
    </recommendedName>
    <alternativeName>
        <fullName evidence="4">Histone-lysine N-methyltransferase set9</fullName>
    </alternativeName>
    <alternativeName>
        <fullName evidence="13">SET domain protein 9</fullName>
    </alternativeName>
</protein>
<dbReference type="Proteomes" id="UP001390339">
    <property type="component" value="Unassembled WGS sequence"/>
</dbReference>
<feature type="domain" description="SET" evidence="16">
    <location>
        <begin position="115"/>
        <end position="229"/>
    </location>
</feature>
<evidence type="ECO:0000259" key="16">
    <source>
        <dbReference type="PROSITE" id="PS50280"/>
    </source>
</evidence>
<dbReference type="PANTHER" id="PTHR12977:SF4">
    <property type="entry name" value="HISTONE-LYSINE N-METHYLTRANSFERASE KMT5B"/>
    <property type="match status" value="1"/>
</dbReference>
<name>A0ABR2I2E0_9PEZI</name>
<evidence type="ECO:0000256" key="5">
    <source>
        <dbReference type="ARBA" id="ARBA00015413"/>
    </source>
</evidence>
<evidence type="ECO:0000256" key="10">
    <source>
        <dbReference type="ARBA" id="ARBA00022853"/>
    </source>
</evidence>